<feature type="chain" id="PRO_5019326609" evidence="1">
    <location>
        <begin position="19"/>
        <end position="228"/>
    </location>
</feature>
<protein>
    <submittedName>
        <fullName evidence="2">DUF4410 domain-containing protein</fullName>
    </submittedName>
</protein>
<dbReference type="Proteomes" id="UP000274358">
    <property type="component" value="Unassembled WGS sequence"/>
</dbReference>
<dbReference type="InterPro" id="IPR025522">
    <property type="entry name" value="DUF4410"/>
</dbReference>
<proteinExistence type="predicted"/>
<evidence type="ECO:0000256" key="1">
    <source>
        <dbReference type="SAM" id="SignalP"/>
    </source>
</evidence>
<dbReference type="OrthoDB" id="5561889at2"/>
<dbReference type="AlphaFoldDB" id="A0A432MBN1"/>
<reference evidence="2 3" key="1">
    <citation type="submission" date="2018-12" db="EMBL/GenBank/DDBJ databases">
        <title>Dyella dinghuensis sp. nov. DHOA06 and Dyella choica sp. nov. 4M-K27, isolated from forest soil.</title>
        <authorList>
            <person name="Qiu L.-H."/>
            <person name="Gao Z.-H."/>
        </authorList>
    </citation>
    <scope>NUCLEOTIDE SEQUENCE [LARGE SCALE GENOMIC DNA]</scope>
    <source>
        <strain evidence="2 3">4M-K27</strain>
    </source>
</reference>
<keyword evidence="1" id="KW-0732">Signal</keyword>
<name>A0A432MBN1_9GAMM</name>
<gene>
    <name evidence="2" type="ORF">EKH80_04375</name>
</gene>
<evidence type="ECO:0000313" key="2">
    <source>
        <dbReference type="EMBL" id="RUL79040.1"/>
    </source>
</evidence>
<dbReference type="Pfam" id="PF14366">
    <property type="entry name" value="DUF4410"/>
    <property type="match status" value="1"/>
</dbReference>
<comment type="caution">
    <text evidence="2">The sequence shown here is derived from an EMBL/GenBank/DDBJ whole genome shotgun (WGS) entry which is preliminary data.</text>
</comment>
<organism evidence="2 3">
    <name type="scientific">Dyella choica</name>
    <dbReference type="NCBI Taxonomy" id="1927959"/>
    <lineage>
        <taxon>Bacteria</taxon>
        <taxon>Pseudomonadati</taxon>
        <taxon>Pseudomonadota</taxon>
        <taxon>Gammaproteobacteria</taxon>
        <taxon>Lysobacterales</taxon>
        <taxon>Rhodanobacteraceae</taxon>
        <taxon>Dyella</taxon>
    </lineage>
</organism>
<dbReference type="PROSITE" id="PS51257">
    <property type="entry name" value="PROKAR_LIPOPROTEIN"/>
    <property type="match status" value="1"/>
</dbReference>
<dbReference type="EMBL" id="RYYV01000002">
    <property type="protein sequence ID" value="RUL79040.1"/>
    <property type="molecule type" value="Genomic_DNA"/>
</dbReference>
<sequence>MKIRFRHLSILAAWSAFAACTCSVATDSASLPRPDAPVVYVSNFELDALPEQDGNASRGLLGGALQGGLLRRHKDPQAQAQEISALMAETLTKDLKKAGIDARRTQPGAELPKTGWNVHGVFLSVDQGNVARRAMIGFGAGHSSLQVAVAIDDLAKPGQSLQSVAEGSGGHMPGAIIMLNPYAIAAKVVLAGRDQEKAVKNAAKQIADTIVRCVQPNVSEPAVSHTAS</sequence>
<keyword evidence="3" id="KW-1185">Reference proteome</keyword>
<evidence type="ECO:0000313" key="3">
    <source>
        <dbReference type="Proteomes" id="UP000274358"/>
    </source>
</evidence>
<feature type="signal peptide" evidence="1">
    <location>
        <begin position="1"/>
        <end position="18"/>
    </location>
</feature>
<accession>A0A432MBN1</accession>
<dbReference type="RefSeq" id="WP_126683497.1">
    <property type="nucleotide sequence ID" value="NZ_RYYV01000002.1"/>
</dbReference>